<dbReference type="Proteomes" id="UP000216429">
    <property type="component" value="Unassembled WGS sequence"/>
</dbReference>
<dbReference type="Gene3D" id="3.20.20.60">
    <property type="entry name" value="Phosphoenolpyruvate-binding domains"/>
    <property type="match status" value="1"/>
</dbReference>
<accession>A0A261VBB8</accession>
<name>A0A261VBB8_9BORD</name>
<dbReference type="InterPro" id="IPR015813">
    <property type="entry name" value="Pyrv/PenolPyrv_kinase-like_dom"/>
</dbReference>
<keyword evidence="2" id="KW-1185">Reference proteome</keyword>
<dbReference type="GO" id="GO:0016833">
    <property type="term" value="F:oxo-acid-lyase activity"/>
    <property type="evidence" value="ECO:0007669"/>
    <property type="project" value="UniProtKB-ARBA"/>
</dbReference>
<proteinExistence type="predicted"/>
<dbReference type="AlphaFoldDB" id="A0A261VBB8"/>
<dbReference type="InterPro" id="IPR040442">
    <property type="entry name" value="Pyrv_kinase-like_dom_sf"/>
</dbReference>
<dbReference type="SUPFAM" id="SSF51621">
    <property type="entry name" value="Phosphoenolpyruvate/pyruvate domain"/>
    <property type="match status" value="1"/>
</dbReference>
<protein>
    <submittedName>
        <fullName evidence="1">Carboxyvinyl-carboxyphosphonate phosphorylmutase</fullName>
    </submittedName>
</protein>
<dbReference type="OrthoDB" id="9771433at2"/>
<dbReference type="PANTHER" id="PTHR42905:SF5">
    <property type="entry name" value="CARBOXYVINYL-CARBOXYPHOSPHONATE PHOSPHORYLMUTASE, CHLOROPLASTIC"/>
    <property type="match status" value="1"/>
</dbReference>
<evidence type="ECO:0000313" key="1">
    <source>
        <dbReference type="EMBL" id="OZI71458.1"/>
    </source>
</evidence>
<reference evidence="2" key="1">
    <citation type="submission" date="2017-05" db="EMBL/GenBank/DDBJ databases">
        <title>Complete and WGS of Bordetella genogroups.</title>
        <authorList>
            <person name="Spilker T."/>
            <person name="Lipuma J."/>
        </authorList>
    </citation>
    <scope>NUCLEOTIDE SEQUENCE [LARGE SCALE GENOMIC DNA]</scope>
    <source>
        <strain evidence="2">AU6712</strain>
    </source>
</reference>
<evidence type="ECO:0000313" key="2">
    <source>
        <dbReference type="Proteomes" id="UP000216429"/>
    </source>
</evidence>
<dbReference type="CDD" id="cd00377">
    <property type="entry name" value="ICL_PEPM"/>
    <property type="match status" value="1"/>
</dbReference>
<dbReference type="Pfam" id="PF13714">
    <property type="entry name" value="PEP_mutase"/>
    <property type="match status" value="1"/>
</dbReference>
<dbReference type="PANTHER" id="PTHR42905">
    <property type="entry name" value="PHOSPHOENOLPYRUVATE CARBOXYLASE"/>
    <property type="match status" value="1"/>
</dbReference>
<dbReference type="EMBL" id="NEVU01000003">
    <property type="protein sequence ID" value="OZI71458.1"/>
    <property type="molecule type" value="Genomic_DNA"/>
</dbReference>
<dbReference type="InterPro" id="IPR039556">
    <property type="entry name" value="ICL/PEPM"/>
</dbReference>
<dbReference type="RefSeq" id="WP_094815182.1">
    <property type="nucleotide sequence ID" value="NZ_NEVU01000003.1"/>
</dbReference>
<organism evidence="1 2">
    <name type="scientific">Bordetella genomosp. 12</name>
    <dbReference type="NCBI Taxonomy" id="463035"/>
    <lineage>
        <taxon>Bacteria</taxon>
        <taxon>Pseudomonadati</taxon>
        <taxon>Pseudomonadota</taxon>
        <taxon>Betaproteobacteria</taxon>
        <taxon>Burkholderiales</taxon>
        <taxon>Alcaligenaceae</taxon>
        <taxon>Bordetella</taxon>
    </lineage>
</organism>
<sequence length="287" mass="31599">MANPILREKITSGEFIVVPGVQDMIATIMAKKVGFDVIYGSGYWLTASNLGLPDAGIATYTQMVDRMRTITRTTSAALIADADTGYGGLLNVHHTVRGYEQAGVTAIQIEDQEFPKKCGHTPYKRCVPVEDMVEKIKVACEARDDKANFLVIARTDARASLGMDDAMRRMDAYANAGADILFFEAPQSEEEMYRACEAFQLPMMANMADGGKTPILPASVLKEIGYSLAIFPAMTSLVAAAAMEKSLRHLKQAGTSLSPEIPMADFNEFCRLIGFEEVWDFEKRWAR</sequence>
<comment type="caution">
    <text evidence="1">The sequence shown here is derived from an EMBL/GenBank/DDBJ whole genome shotgun (WGS) entry which is preliminary data.</text>
</comment>
<gene>
    <name evidence="1" type="ORF">CAL22_16680</name>
</gene>